<reference evidence="3" key="1">
    <citation type="journal article" date="2013" name="Nat. Biotechnol.">
        <title>Chinese hamster genome sequenced from sorted chromosomes.</title>
        <authorList>
            <person name="Brinkrolf K."/>
            <person name="Rupp O."/>
            <person name="Laux H."/>
            <person name="Kollin F."/>
            <person name="Ernst W."/>
            <person name="Linke B."/>
            <person name="Kofler R."/>
            <person name="Romand S."/>
            <person name="Hesse F."/>
            <person name="Budach W.E."/>
            <person name="Galosy S."/>
            <person name="Muller D."/>
            <person name="Noll T."/>
            <person name="Wienberg J."/>
            <person name="Jostock T."/>
            <person name="Leonard M."/>
            <person name="Grillari J."/>
            <person name="Tauch A."/>
            <person name="Goesmann A."/>
            <person name="Helk B."/>
            <person name="Mott J.E."/>
            <person name="Puhler A."/>
            <person name="Borth N."/>
        </authorList>
    </citation>
    <scope>NUCLEOTIDE SEQUENCE [LARGE SCALE GENOMIC DNA]</scope>
    <source>
        <strain evidence="3">17A/GY</strain>
    </source>
</reference>
<feature type="compositionally biased region" description="Basic and acidic residues" evidence="1">
    <location>
        <begin position="24"/>
        <end position="68"/>
    </location>
</feature>
<organism evidence="2 3">
    <name type="scientific">Cricetulus griseus</name>
    <name type="common">Chinese hamster</name>
    <name type="synonym">Cricetulus barabensis griseus</name>
    <dbReference type="NCBI Taxonomy" id="10029"/>
    <lineage>
        <taxon>Eukaryota</taxon>
        <taxon>Metazoa</taxon>
        <taxon>Chordata</taxon>
        <taxon>Craniata</taxon>
        <taxon>Vertebrata</taxon>
        <taxon>Euteleostomi</taxon>
        <taxon>Mammalia</taxon>
        <taxon>Eutheria</taxon>
        <taxon>Euarchontoglires</taxon>
        <taxon>Glires</taxon>
        <taxon>Rodentia</taxon>
        <taxon>Myomorpha</taxon>
        <taxon>Muroidea</taxon>
        <taxon>Cricetidae</taxon>
        <taxon>Cricetinae</taxon>
        <taxon>Cricetulus</taxon>
    </lineage>
</organism>
<accession>A0A061I0X5</accession>
<proteinExistence type="predicted"/>
<feature type="region of interest" description="Disordered" evidence="1">
    <location>
        <begin position="1"/>
        <end position="68"/>
    </location>
</feature>
<sequence>MDRKRRDTSGLERSHKSSIGGSSRDTKGSKDKNSRSDRKGSISESSRSDKRSSRSERDRKSDRKDKRR</sequence>
<gene>
    <name evidence="2" type="ORF">H671_6g16434</name>
</gene>
<feature type="compositionally biased region" description="Basic and acidic residues" evidence="1">
    <location>
        <begin position="1"/>
        <end position="15"/>
    </location>
</feature>
<name>A0A061I0X5_CRIGR</name>
<protein>
    <submittedName>
        <fullName evidence="2">Pinin</fullName>
    </submittedName>
</protein>
<evidence type="ECO:0000313" key="2">
    <source>
        <dbReference type="EMBL" id="ERE70454.1"/>
    </source>
</evidence>
<dbReference type="Proteomes" id="UP000030759">
    <property type="component" value="Unassembled WGS sequence"/>
</dbReference>
<evidence type="ECO:0000313" key="3">
    <source>
        <dbReference type="Proteomes" id="UP000030759"/>
    </source>
</evidence>
<dbReference type="AlphaFoldDB" id="A0A061I0X5"/>
<dbReference type="EMBL" id="KE681238">
    <property type="protein sequence ID" value="ERE70454.1"/>
    <property type="molecule type" value="Genomic_DNA"/>
</dbReference>
<evidence type="ECO:0000256" key="1">
    <source>
        <dbReference type="SAM" id="MobiDB-lite"/>
    </source>
</evidence>